<dbReference type="InterPro" id="IPR001584">
    <property type="entry name" value="Integrase_cat-core"/>
</dbReference>
<protein>
    <recommendedName>
        <fullName evidence="1">Integrase catalytic domain-containing protein</fullName>
    </recommendedName>
</protein>
<evidence type="ECO:0000313" key="3">
    <source>
        <dbReference type="Proteomes" id="UP000018466"/>
    </source>
</evidence>
<dbReference type="EMBL" id="AGEL01000015">
    <property type="protein sequence ID" value="EHO15675.1"/>
    <property type="molecule type" value="Genomic_DNA"/>
</dbReference>
<dbReference type="GO" id="GO:0015074">
    <property type="term" value="P:DNA integration"/>
    <property type="evidence" value="ECO:0007669"/>
    <property type="project" value="InterPro"/>
</dbReference>
<dbReference type="InterPro" id="IPR009057">
    <property type="entry name" value="Homeodomain-like_sf"/>
</dbReference>
<dbReference type="AlphaFoldDB" id="A0AA36Y3C4"/>
<gene>
    <name evidence="2" type="ORF">HMPREF9623_01996</name>
</gene>
<proteinExistence type="predicted"/>
<dbReference type="PANTHER" id="PTHR35004:SF7">
    <property type="entry name" value="INTEGRASE PROTEIN"/>
    <property type="match status" value="1"/>
</dbReference>
<dbReference type="InterPro" id="IPR012337">
    <property type="entry name" value="RNaseH-like_sf"/>
</dbReference>
<dbReference type="InterPro" id="IPR055247">
    <property type="entry name" value="InsJ-like_HTH"/>
</dbReference>
<accession>A0AA36Y3C4</accession>
<dbReference type="Pfam" id="PF13518">
    <property type="entry name" value="HTH_28"/>
    <property type="match status" value="1"/>
</dbReference>
<name>A0AA36Y3C4_9FIRM</name>
<comment type="caution">
    <text evidence="2">The sequence shown here is derived from an EMBL/GenBank/DDBJ whole genome shotgun (WGS) entry which is preliminary data.</text>
</comment>
<organism evidence="2 3">
    <name type="scientific">Stomatobaculum longum</name>
    <dbReference type="NCBI Taxonomy" id="796942"/>
    <lineage>
        <taxon>Bacteria</taxon>
        <taxon>Bacillati</taxon>
        <taxon>Bacillota</taxon>
        <taxon>Clostridia</taxon>
        <taxon>Lachnospirales</taxon>
        <taxon>Lachnospiraceae</taxon>
        <taxon>Stomatobaculum</taxon>
    </lineage>
</organism>
<dbReference type="Gene3D" id="3.30.420.10">
    <property type="entry name" value="Ribonuclease H-like superfamily/Ribonuclease H"/>
    <property type="match status" value="1"/>
</dbReference>
<dbReference type="RefSeq" id="WP_009533802.1">
    <property type="nucleotide sequence ID" value="NZ_JH590865.1"/>
</dbReference>
<dbReference type="SUPFAM" id="SSF46689">
    <property type="entry name" value="Homeodomain-like"/>
    <property type="match status" value="1"/>
</dbReference>
<dbReference type="Pfam" id="PF00665">
    <property type="entry name" value="rve"/>
    <property type="match status" value="1"/>
</dbReference>
<dbReference type="SUPFAM" id="SSF53098">
    <property type="entry name" value="Ribonuclease H-like"/>
    <property type="match status" value="1"/>
</dbReference>
<dbReference type="PANTHER" id="PTHR35004">
    <property type="entry name" value="TRANSPOSASE RV3428C-RELATED"/>
    <property type="match status" value="1"/>
</dbReference>
<dbReference type="InterPro" id="IPR036397">
    <property type="entry name" value="RNaseH_sf"/>
</dbReference>
<sequence>MSDKIVQFNEDVIKDQLKELVRGSVGLPYMCYSSENRERKNSLCVKVKFTTNIHSTKRSSVVATITQDMRFRLSLIHYAAHHGVTKTAIKYHVNRQYVYRWKNRYDGSWYSLRNRSRRPHHHPRQHTPEEIKLIFNMCRRNPHAGLVVFWVKLMQRGYSRSVSSLYRILKRRGITTIHPKNPKYIPKPYEQMQFPGQRIQVDVKYVPSVCLKNSAVAEEQFFRYTAIDEYSRCRYVEAFDEHNPHALTRFLEHLIKVFSLPIRCIQTDNGTEFTNRFTMHMNKPTLFEDRLKQYGIQHKLIRLFTPRHSV</sequence>
<feature type="domain" description="Integrase catalytic" evidence="1">
    <location>
        <begin position="191"/>
        <end position="310"/>
    </location>
</feature>
<dbReference type="GeneID" id="86941716"/>
<evidence type="ECO:0000313" key="2">
    <source>
        <dbReference type="EMBL" id="EHO15675.1"/>
    </source>
</evidence>
<reference evidence="2 3" key="1">
    <citation type="submission" date="2011-10" db="EMBL/GenBank/DDBJ databases">
        <title>The Genome Sequence of Lachnospiraceae bacterium ACC2.</title>
        <authorList>
            <consortium name="The Broad Institute Genome Sequencing Platform"/>
            <person name="Earl A."/>
            <person name="Ward D."/>
            <person name="Feldgarden M."/>
            <person name="Gevers D."/>
            <person name="Sizova M."/>
            <person name="Hazen A."/>
            <person name="Epstein S."/>
            <person name="Young S.K."/>
            <person name="Zeng Q."/>
            <person name="Gargeya S."/>
            <person name="Fitzgerald M."/>
            <person name="Haas B."/>
            <person name="Abouelleil A."/>
            <person name="Alvarado L."/>
            <person name="Arachchi H.M."/>
            <person name="Berlin A."/>
            <person name="Brown A."/>
            <person name="Chapman S.B."/>
            <person name="Chen Z."/>
            <person name="Dunbar C."/>
            <person name="Freedman E."/>
            <person name="Gearin G."/>
            <person name="Goldberg J."/>
            <person name="Griggs A."/>
            <person name="Gujja S."/>
            <person name="Heiman D."/>
            <person name="Howarth C."/>
            <person name="Larson L."/>
            <person name="Lui A."/>
            <person name="MacDonald P.J.P."/>
            <person name="Montmayeur A."/>
            <person name="Murphy C."/>
            <person name="Neiman D."/>
            <person name="Pearson M."/>
            <person name="Priest M."/>
            <person name="Roberts A."/>
            <person name="Saif S."/>
            <person name="Shea T."/>
            <person name="Shenoy N."/>
            <person name="Sisk P."/>
            <person name="Stolte C."/>
            <person name="Sykes S."/>
            <person name="Wortman J."/>
            <person name="Nusbaum C."/>
            <person name="Birren B."/>
        </authorList>
    </citation>
    <scope>NUCLEOTIDE SEQUENCE [LARGE SCALE GENOMIC DNA]</scope>
    <source>
        <strain evidence="2 3">ACC2</strain>
    </source>
</reference>
<dbReference type="Proteomes" id="UP000018466">
    <property type="component" value="Unassembled WGS sequence"/>
</dbReference>
<dbReference type="PROSITE" id="PS50994">
    <property type="entry name" value="INTEGRASE"/>
    <property type="match status" value="1"/>
</dbReference>
<keyword evidence="3" id="KW-1185">Reference proteome</keyword>
<evidence type="ECO:0000259" key="1">
    <source>
        <dbReference type="PROSITE" id="PS50994"/>
    </source>
</evidence>
<dbReference type="GO" id="GO:0003676">
    <property type="term" value="F:nucleic acid binding"/>
    <property type="evidence" value="ECO:0007669"/>
    <property type="project" value="InterPro"/>
</dbReference>